<dbReference type="EMBL" id="JACCFH010000001">
    <property type="protein sequence ID" value="NYG31105.1"/>
    <property type="molecule type" value="Genomic_DNA"/>
</dbReference>
<evidence type="ECO:0000256" key="4">
    <source>
        <dbReference type="ARBA" id="ARBA00023136"/>
    </source>
</evidence>
<name>A0A7Y9QTG9_9BURK</name>
<dbReference type="InterPro" id="IPR003825">
    <property type="entry name" value="Colicin-V_CvpA"/>
</dbReference>
<reference evidence="6 7" key="1">
    <citation type="submission" date="2020-07" db="EMBL/GenBank/DDBJ databases">
        <title>Genomic Encyclopedia of Archaeal and Bacterial Type Strains, Phase II (KMG-II): from individual species to whole genera.</title>
        <authorList>
            <person name="Goeker M."/>
        </authorList>
    </citation>
    <scope>NUCLEOTIDE SEQUENCE [LARGE SCALE GENOMIC DNA]</scope>
    <source>
        <strain evidence="6 7">DSM 21226</strain>
    </source>
</reference>
<evidence type="ECO:0000256" key="3">
    <source>
        <dbReference type="ARBA" id="ARBA00022989"/>
    </source>
</evidence>
<dbReference type="GO" id="GO:0009403">
    <property type="term" value="P:toxin biosynthetic process"/>
    <property type="evidence" value="ECO:0007669"/>
    <property type="project" value="InterPro"/>
</dbReference>
<evidence type="ECO:0000256" key="2">
    <source>
        <dbReference type="ARBA" id="ARBA00022692"/>
    </source>
</evidence>
<dbReference type="InterPro" id="IPR052719">
    <property type="entry name" value="CvpA-like"/>
</dbReference>
<dbReference type="Pfam" id="PF02674">
    <property type="entry name" value="Colicin_V"/>
    <property type="match status" value="1"/>
</dbReference>
<dbReference type="RefSeq" id="WP_179632040.1">
    <property type="nucleotide sequence ID" value="NZ_JACCFH010000001.1"/>
</dbReference>
<feature type="transmembrane region" description="Helical" evidence="5">
    <location>
        <begin position="68"/>
        <end position="85"/>
    </location>
</feature>
<feature type="transmembrane region" description="Helical" evidence="5">
    <location>
        <begin position="105"/>
        <end position="127"/>
    </location>
</feature>
<dbReference type="GO" id="GO:0016020">
    <property type="term" value="C:membrane"/>
    <property type="evidence" value="ECO:0007669"/>
    <property type="project" value="UniProtKB-SubCell"/>
</dbReference>
<protein>
    <submittedName>
        <fullName evidence="6">Membrane protein required for colicin V production</fullName>
    </submittedName>
</protein>
<comment type="subcellular location">
    <subcellularLocation>
        <location evidence="1">Membrane</location>
        <topology evidence="1">Multi-pass membrane protein</topology>
    </subcellularLocation>
</comment>
<evidence type="ECO:0000313" key="7">
    <source>
        <dbReference type="Proteomes" id="UP000518288"/>
    </source>
</evidence>
<dbReference type="PANTHER" id="PTHR36926:SF1">
    <property type="entry name" value="COLICIN V PRODUCTION PROTEIN"/>
    <property type="match status" value="1"/>
</dbReference>
<keyword evidence="3 5" id="KW-1133">Transmembrane helix</keyword>
<feature type="transmembrane region" description="Helical" evidence="5">
    <location>
        <begin position="7"/>
        <end position="29"/>
    </location>
</feature>
<accession>A0A7Y9QTG9</accession>
<comment type="caution">
    <text evidence="6">The sequence shown here is derived from an EMBL/GenBank/DDBJ whole genome shotgun (WGS) entry which is preliminary data.</text>
</comment>
<evidence type="ECO:0000256" key="5">
    <source>
        <dbReference type="SAM" id="Phobius"/>
    </source>
</evidence>
<dbReference type="AlphaFoldDB" id="A0A7Y9QTG9"/>
<keyword evidence="2 5" id="KW-0812">Transmembrane</keyword>
<dbReference type="Proteomes" id="UP000518288">
    <property type="component" value="Unassembled WGS sequence"/>
</dbReference>
<dbReference type="PANTHER" id="PTHR36926">
    <property type="entry name" value="COLICIN V PRODUCTION PROTEIN"/>
    <property type="match status" value="1"/>
</dbReference>
<proteinExistence type="predicted"/>
<evidence type="ECO:0000256" key="1">
    <source>
        <dbReference type="ARBA" id="ARBA00004141"/>
    </source>
</evidence>
<evidence type="ECO:0000313" key="6">
    <source>
        <dbReference type="EMBL" id="NYG31105.1"/>
    </source>
</evidence>
<keyword evidence="7" id="KW-1185">Reference proteome</keyword>
<keyword evidence="4 5" id="KW-0472">Membrane</keyword>
<feature type="transmembrane region" description="Helical" evidence="5">
    <location>
        <begin position="35"/>
        <end position="56"/>
    </location>
</feature>
<organism evidence="6 7">
    <name type="scientific">Sphaerotilus montanus</name>
    <dbReference type="NCBI Taxonomy" id="522889"/>
    <lineage>
        <taxon>Bacteria</taxon>
        <taxon>Pseudomonadati</taxon>
        <taxon>Pseudomonadota</taxon>
        <taxon>Betaproteobacteria</taxon>
        <taxon>Burkholderiales</taxon>
        <taxon>Sphaerotilaceae</taxon>
        <taxon>Sphaerotilus</taxon>
    </lineage>
</organism>
<sequence length="176" mass="18666">MLGDLGWIDLTMLAVLALSVVAGMLRGLVSEVMSLAGWVVAWLLSQAWALDVAAALHIGEPGGQVARLSGLVITFVVTLLAWRVLTWLLQQVIHATPLAPLDRLLGAVFGTVRGGLILLVAVMMLGLTPMVRQPSWQVSDGVRWLTAAQAVLAPWLPGDWRPLTGSAPEPAASAPR</sequence>
<gene>
    <name evidence="6" type="ORF">BDD16_000091</name>
</gene>